<gene>
    <name evidence="1" type="ORF">ACFOX0_21485</name>
</gene>
<sequence length="575" mass="60941">MRRALLTALVLVSALLLGTGWVGIRGWQARNHLGNAVGLARALAEQVLAGDTGQARRTLAALQSQTAAARSGTGDPGWWLGTRTPLVGDSLTAVRQVAVAVDDLARQVFPELLGVDFGALLPRADRVDLAALRRAAPRLTEADGAVRAVRDRFRGTPSADLLPQVRSAVTELRRQIDLLSTLTSAARRGAALLPTMLAASGSRTYLLAFQNLAEKRATGGMLGAYVTLRVSDGRVTVLRQGNAIDLLVTGVVPVLPLDRATRALYGDLIGIYPADVNLSPHFPTAATMYREMYRRRFGVAVDGVLATDPVAVSYLLRATGPVPVRGAAPLAATTVVRTLLSDAYRFLPASTQDAYYASSARAVLDVLLSRTVDPRLLLPALDQALTERRLLFWSAHPDEQAAIAETRLAGILPEREDTSTVGVFLNDGSGAKLGYYLTHTAELTVGDCRPDGRRELRLRVTLGSTAPRSGLSPSVLGLRMAGNPYTARTLVNVFSPAGGSVLDARLDGAPVGVGGGTERGRRVAVATVDVPAGQARVLDVTLLTPVTTSGLADLRVTPGVQSWPTRITTARTCDR</sequence>
<keyword evidence="2" id="KW-1185">Reference proteome</keyword>
<organism evidence="1 2">
    <name type="scientific">Micromonospora zhanjiangensis</name>
    <dbReference type="NCBI Taxonomy" id="1522057"/>
    <lineage>
        <taxon>Bacteria</taxon>
        <taxon>Bacillati</taxon>
        <taxon>Actinomycetota</taxon>
        <taxon>Actinomycetes</taxon>
        <taxon>Micromonosporales</taxon>
        <taxon>Micromonosporaceae</taxon>
        <taxon>Micromonospora</taxon>
    </lineage>
</organism>
<name>A0ABV8KR62_9ACTN</name>
<dbReference type="EMBL" id="JBHSBN010000016">
    <property type="protein sequence ID" value="MFC4108494.1"/>
    <property type="molecule type" value="Genomic_DNA"/>
</dbReference>
<protein>
    <submittedName>
        <fullName evidence="1">DUF4012 domain-containing protein</fullName>
    </submittedName>
</protein>
<dbReference type="Proteomes" id="UP001595868">
    <property type="component" value="Unassembled WGS sequence"/>
</dbReference>
<reference evidence="2" key="1">
    <citation type="journal article" date="2019" name="Int. J. Syst. Evol. Microbiol.">
        <title>The Global Catalogue of Microorganisms (GCM) 10K type strain sequencing project: providing services to taxonomists for standard genome sequencing and annotation.</title>
        <authorList>
            <consortium name="The Broad Institute Genomics Platform"/>
            <consortium name="The Broad Institute Genome Sequencing Center for Infectious Disease"/>
            <person name="Wu L."/>
            <person name="Ma J."/>
        </authorList>
    </citation>
    <scope>NUCLEOTIDE SEQUENCE [LARGE SCALE GENOMIC DNA]</scope>
    <source>
        <strain evidence="2">2902at01</strain>
    </source>
</reference>
<evidence type="ECO:0000313" key="2">
    <source>
        <dbReference type="Proteomes" id="UP001595868"/>
    </source>
</evidence>
<proteinExistence type="predicted"/>
<evidence type="ECO:0000313" key="1">
    <source>
        <dbReference type="EMBL" id="MFC4108494.1"/>
    </source>
</evidence>
<comment type="caution">
    <text evidence="1">The sequence shown here is derived from an EMBL/GenBank/DDBJ whole genome shotgun (WGS) entry which is preliminary data.</text>
</comment>
<dbReference type="Pfam" id="PF13196">
    <property type="entry name" value="DUF4012"/>
    <property type="match status" value="1"/>
</dbReference>
<accession>A0ABV8KR62</accession>
<dbReference type="InterPro" id="IPR025101">
    <property type="entry name" value="DUF4012"/>
</dbReference>
<dbReference type="RefSeq" id="WP_377548840.1">
    <property type="nucleotide sequence ID" value="NZ_JBHSBN010000016.1"/>
</dbReference>